<evidence type="ECO:0000313" key="3">
    <source>
        <dbReference type="Proteomes" id="UP000623129"/>
    </source>
</evidence>
<dbReference type="EMBL" id="SWLB01000003">
    <property type="protein sequence ID" value="KAF3339888.1"/>
    <property type="molecule type" value="Genomic_DNA"/>
</dbReference>
<accession>A0A833RHD6</accession>
<dbReference type="AlphaFoldDB" id="A0A833RHD6"/>
<comment type="caution">
    <text evidence="2">The sequence shown here is derived from an EMBL/GenBank/DDBJ whole genome shotgun (WGS) entry which is preliminary data.</text>
</comment>
<dbReference type="PANTHER" id="PTHR33156:SF59">
    <property type="entry name" value="PROTEIN NUCLEAR FUSION DEFECTIVE 6, CHLOROPLASTIC_MITOCHONDRIAL-LIKE"/>
    <property type="match status" value="1"/>
</dbReference>
<feature type="region of interest" description="Disordered" evidence="1">
    <location>
        <begin position="19"/>
        <end position="38"/>
    </location>
</feature>
<reference evidence="2" key="1">
    <citation type="submission" date="2020-01" db="EMBL/GenBank/DDBJ databases">
        <title>Genome sequence of Kobresia littledalei, the first chromosome-level genome in the family Cyperaceae.</title>
        <authorList>
            <person name="Qu G."/>
        </authorList>
    </citation>
    <scope>NUCLEOTIDE SEQUENCE</scope>
    <source>
        <strain evidence="2">C.B.Clarke</strain>
        <tissue evidence="2">Leaf</tissue>
    </source>
</reference>
<sequence length="127" mass="13764">MASIAAARSVFRSSSSLRSAATNSASHARSSRPPSFYLPKRGGAIAQAPRLLRSPMEMSSFCVESLMPMHSVTASAVMISLLAVSRRGYGWLSEALMPFAKLLGHFHPHQPINLSSTAKYTRLPTIF</sequence>
<evidence type="ECO:0000313" key="2">
    <source>
        <dbReference type="EMBL" id="KAF3339888.1"/>
    </source>
</evidence>
<dbReference type="OrthoDB" id="736963at2759"/>
<gene>
    <name evidence="2" type="ORF">FCM35_KLT15659</name>
</gene>
<proteinExistence type="predicted"/>
<protein>
    <submittedName>
        <fullName evidence="2">Protein NUCLEAR FUSION DEFECTIVE 6</fullName>
    </submittedName>
</protein>
<name>A0A833RHD6_9POAL</name>
<evidence type="ECO:0000256" key="1">
    <source>
        <dbReference type="SAM" id="MobiDB-lite"/>
    </source>
</evidence>
<feature type="compositionally biased region" description="Low complexity" evidence="1">
    <location>
        <begin position="19"/>
        <end position="35"/>
    </location>
</feature>
<dbReference type="InterPro" id="IPR043459">
    <property type="entry name" value="NFD6/NOXY2-like"/>
</dbReference>
<organism evidence="2 3">
    <name type="scientific">Carex littledalei</name>
    <dbReference type="NCBI Taxonomy" id="544730"/>
    <lineage>
        <taxon>Eukaryota</taxon>
        <taxon>Viridiplantae</taxon>
        <taxon>Streptophyta</taxon>
        <taxon>Embryophyta</taxon>
        <taxon>Tracheophyta</taxon>
        <taxon>Spermatophyta</taxon>
        <taxon>Magnoliopsida</taxon>
        <taxon>Liliopsida</taxon>
        <taxon>Poales</taxon>
        <taxon>Cyperaceae</taxon>
        <taxon>Cyperoideae</taxon>
        <taxon>Cariceae</taxon>
        <taxon>Carex</taxon>
        <taxon>Carex subgen. Euthyceras</taxon>
    </lineage>
</organism>
<dbReference type="GO" id="GO:0005739">
    <property type="term" value="C:mitochondrion"/>
    <property type="evidence" value="ECO:0007669"/>
    <property type="project" value="TreeGrafter"/>
</dbReference>
<dbReference type="PANTHER" id="PTHR33156">
    <property type="entry name" value="OS02G0230000 PROTEIN"/>
    <property type="match status" value="1"/>
</dbReference>
<dbReference type="Proteomes" id="UP000623129">
    <property type="component" value="Unassembled WGS sequence"/>
</dbReference>
<keyword evidence="3" id="KW-1185">Reference proteome</keyword>